<accession>A0A455SW17</accession>
<dbReference type="Pfam" id="PF13443">
    <property type="entry name" value="HTH_26"/>
    <property type="match status" value="1"/>
</dbReference>
<protein>
    <recommendedName>
        <fullName evidence="1">HTH cro/C1-type domain-containing protein</fullName>
    </recommendedName>
</protein>
<sequence length="71" mass="8166">MIRLRVREIAEARGFNQSTLSRASDVSFNTIKRIFQNPYRSVSTDTLDRLAKALGVDIRDLVESVPDDERR</sequence>
<dbReference type="InterPro" id="IPR001387">
    <property type="entry name" value="Cro/C1-type_HTH"/>
</dbReference>
<dbReference type="GO" id="GO:0003677">
    <property type="term" value="F:DNA binding"/>
    <property type="evidence" value="ECO:0007669"/>
    <property type="project" value="InterPro"/>
</dbReference>
<dbReference type="SMART" id="SM00530">
    <property type="entry name" value="HTH_XRE"/>
    <property type="match status" value="1"/>
</dbReference>
<evidence type="ECO:0000313" key="2">
    <source>
        <dbReference type="EMBL" id="BBH91718.1"/>
    </source>
</evidence>
<dbReference type="AlphaFoldDB" id="A0A455SW17"/>
<dbReference type="EMBL" id="AP019376">
    <property type="protein sequence ID" value="BBH91718.1"/>
    <property type="molecule type" value="Genomic_DNA"/>
</dbReference>
<evidence type="ECO:0000259" key="1">
    <source>
        <dbReference type="PROSITE" id="PS50943"/>
    </source>
</evidence>
<dbReference type="CDD" id="cd00093">
    <property type="entry name" value="HTH_XRE"/>
    <property type="match status" value="1"/>
</dbReference>
<dbReference type="Gene3D" id="1.10.260.40">
    <property type="entry name" value="lambda repressor-like DNA-binding domains"/>
    <property type="match status" value="1"/>
</dbReference>
<name>A0A455SW17_9CHLR</name>
<reference evidence="2" key="1">
    <citation type="submission" date="2018-12" db="EMBL/GenBank/DDBJ databases">
        <title>Novel natural products biosynthetic potential of the class Ktedonobacteria.</title>
        <authorList>
            <person name="Zheng Y."/>
            <person name="Saitou A."/>
            <person name="Wang C.M."/>
            <person name="Toyoda A."/>
            <person name="Minakuchi Y."/>
            <person name="Sekiguchi Y."/>
            <person name="Ueda K."/>
            <person name="Takano H."/>
            <person name="Sakai Y."/>
            <person name="Yokota A."/>
            <person name="Yabe S."/>
        </authorList>
    </citation>
    <scope>NUCLEOTIDE SEQUENCE</scope>
    <source>
        <strain evidence="2">COM3</strain>
    </source>
</reference>
<organism evidence="2">
    <name type="scientific">Thermosporothrix sp. COM3</name>
    <dbReference type="NCBI Taxonomy" id="2490863"/>
    <lineage>
        <taxon>Bacteria</taxon>
        <taxon>Bacillati</taxon>
        <taxon>Chloroflexota</taxon>
        <taxon>Ktedonobacteria</taxon>
        <taxon>Ktedonobacterales</taxon>
        <taxon>Thermosporotrichaceae</taxon>
        <taxon>Thermosporothrix</taxon>
    </lineage>
</organism>
<dbReference type="InterPro" id="IPR010982">
    <property type="entry name" value="Lambda_DNA-bd_dom_sf"/>
</dbReference>
<feature type="domain" description="HTH cro/C1-type" evidence="1">
    <location>
        <begin position="6"/>
        <end position="61"/>
    </location>
</feature>
<dbReference type="PROSITE" id="PS50943">
    <property type="entry name" value="HTH_CROC1"/>
    <property type="match status" value="1"/>
</dbReference>
<proteinExistence type="predicted"/>
<gene>
    <name evidence="2" type="ORF">KTC_64690</name>
</gene>
<dbReference type="SUPFAM" id="SSF47413">
    <property type="entry name" value="lambda repressor-like DNA-binding domains"/>
    <property type="match status" value="1"/>
</dbReference>